<keyword evidence="1" id="KW-0472">Membrane</keyword>
<dbReference type="AlphaFoldDB" id="A0A2X0QZE3"/>
<keyword evidence="4" id="KW-1185">Reference proteome</keyword>
<keyword evidence="1" id="KW-0812">Transmembrane</keyword>
<evidence type="ECO:0000313" key="3">
    <source>
        <dbReference type="EMBL" id="SPS06868.1"/>
    </source>
</evidence>
<dbReference type="InterPro" id="IPR007165">
    <property type="entry name" value="Phage_holin_4_2"/>
</dbReference>
<proteinExistence type="predicted"/>
<reference evidence="3" key="1">
    <citation type="submission" date="2018-05" db="EMBL/GenBank/DDBJ databases">
        <authorList>
            <person name="Lanie J.A."/>
            <person name="Ng W.-L."/>
            <person name="Kazmierczak K.M."/>
            <person name="Andrzejewski T.M."/>
            <person name="Davidsen T.M."/>
            <person name="Wayne K.J."/>
            <person name="Tettelin H."/>
            <person name="Glass J.I."/>
            <person name="Rusch D."/>
            <person name="Podicherti R."/>
            <person name="Tsui H.-C.T."/>
            <person name="Winkler M.E."/>
        </authorList>
    </citation>
    <scope>NUCLEOTIDE SEQUENCE</scope>
    <source>
        <strain evidence="3">KNB</strain>
    </source>
</reference>
<dbReference type="Pfam" id="PF04020">
    <property type="entry name" value="Phage_holin_4_2"/>
    <property type="match status" value="1"/>
</dbReference>
<feature type="transmembrane region" description="Helical" evidence="1">
    <location>
        <begin position="53"/>
        <end position="77"/>
    </location>
</feature>
<reference evidence="2" key="2">
    <citation type="submission" date="2021-02" db="EMBL/GenBank/DDBJ databases">
        <authorList>
            <person name="Han P."/>
        </authorList>
    </citation>
    <scope>NUCLEOTIDE SEQUENCE</scope>
    <source>
        <strain evidence="2">Candidatus Nitrotoga sp. ZN8</strain>
    </source>
</reference>
<accession>A0A2X0QZE3</accession>
<dbReference type="EMBL" id="CAJNBL010000021">
    <property type="protein sequence ID" value="CAE6716779.1"/>
    <property type="molecule type" value="Genomic_DNA"/>
</dbReference>
<keyword evidence="1" id="KW-1133">Transmembrane helix</keyword>
<organism evidence="3">
    <name type="scientific">Candidatus Nitrotoga fabula</name>
    <dbReference type="NCBI Taxonomy" id="2182327"/>
    <lineage>
        <taxon>Bacteria</taxon>
        <taxon>Pseudomonadati</taxon>
        <taxon>Pseudomonadota</taxon>
        <taxon>Betaproteobacteria</taxon>
        <taxon>Nitrosomonadales</taxon>
        <taxon>Gallionellaceae</taxon>
        <taxon>Candidatus Nitrotoga</taxon>
    </lineage>
</organism>
<name>A0A2X0QZE3_9PROT</name>
<evidence type="ECO:0000313" key="2">
    <source>
        <dbReference type="EMBL" id="CAE6716779.1"/>
    </source>
</evidence>
<protein>
    <submittedName>
        <fullName evidence="2">Membrane protein</fullName>
    </submittedName>
</protein>
<dbReference type="RefSeq" id="WP_213035957.1">
    <property type="nucleotide sequence ID" value="NZ_CAJNBL010000021.1"/>
</dbReference>
<dbReference type="PANTHER" id="PTHR37309">
    <property type="entry name" value="SLR0284 PROTEIN"/>
    <property type="match status" value="1"/>
</dbReference>
<sequence>MRLVLIWVCNALALLGVAYFLPGITVDGFLTALLTALILGLINTFLRPLLILLTLPVTVLSLGLFILVINGLLFWFAGSILEGFEVGGFWAGVFGALLYSVFSYVFSLFLPVRE</sequence>
<gene>
    <name evidence="3" type="ORF">NITFAB_2465</name>
    <name evidence="2" type="ORF">NTGZN8_280015</name>
</gene>
<evidence type="ECO:0000313" key="4">
    <source>
        <dbReference type="Proteomes" id="UP000675882"/>
    </source>
</evidence>
<dbReference type="Proteomes" id="UP000675882">
    <property type="component" value="Unassembled WGS sequence"/>
</dbReference>
<feature type="transmembrane region" description="Helical" evidence="1">
    <location>
        <begin position="28"/>
        <end position="46"/>
    </location>
</feature>
<dbReference type="EMBL" id="LS423452">
    <property type="protein sequence ID" value="SPS06868.1"/>
    <property type="molecule type" value="Genomic_DNA"/>
</dbReference>
<feature type="transmembrane region" description="Helical" evidence="1">
    <location>
        <begin position="89"/>
        <end position="110"/>
    </location>
</feature>
<evidence type="ECO:0000256" key="1">
    <source>
        <dbReference type="SAM" id="Phobius"/>
    </source>
</evidence>
<dbReference type="PANTHER" id="PTHR37309:SF1">
    <property type="entry name" value="SLR0284 PROTEIN"/>
    <property type="match status" value="1"/>
</dbReference>